<dbReference type="RefSeq" id="WP_182538949.1">
    <property type="nucleotide sequence ID" value="NZ_JACGXA010000001.1"/>
</dbReference>
<dbReference type="CDD" id="cd03379">
    <property type="entry name" value="beta_CA_cladeD"/>
    <property type="match status" value="1"/>
</dbReference>
<proteinExistence type="inferred from homology"/>
<evidence type="ECO:0000313" key="9">
    <source>
        <dbReference type="Proteomes" id="UP000580910"/>
    </source>
</evidence>
<comment type="cofactor">
    <cofactor evidence="7">
        <name>Zn(2+)</name>
        <dbReference type="ChEBI" id="CHEBI:29105"/>
    </cofactor>
    <text evidence="7">Binds 1 zinc ion per subunit.</text>
</comment>
<dbReference type="AlphaFoldDB" id="A0A7W3P9Q7"/>
<evidence type="ECO:0000313" key="8">
    <source>
        <dbReference type="EMBL" id="MBA8803803.1"/>
    </source>
</evidence>
<sequence>MNDFDDLLQANRSFAADFALGGFDGVAHAGVALVTCMDSRIDPLNMLGLKPGDAKIFRNPGGRVTEAALEALVLGVHLLGVERILVVPHTRCAMASNTEAELRERVGASAGQDASWQHFHVVEDQLASLQEDVRRVRSHPLIPDTVLVGGFVYDVDTGLLDPKF</sequence>
<accession>A0A7W3P9Q7</accession>
<feature type="binding site" evidence="7">
    <location>
        <position position="89"/>
    </location>
    <ligand>
        <name>Zn(2+)</name>
        <dbReference type="ChEBI" id="CHEBI:29105"/>
    </ligand>
</feature>
<feature type="binding site" evidence="7">
    <location>
        <position position="38"/>
    </location>
    <ligand>
        <name>Zn(2+)</name>
        <dbReference type="ChEBI" id="CHEBI:29105"/>
    </ligand>
</feature>
<protein>
    <recommendedName>
        <fullName evidence="2">carbonic anhydrase</fullName>
        <ecNumber evidence="2">4.2.1.1</ecNumber>
    </recommendedName>
</protein>
<comment type="caution">
    <text evidence="8">The sequence shown here is derived from an EMBL/GenBank/DDBJ whole genome shotgun (WGS) entry which is preliminary data.</text>
</comment>
<dbReference type="Proteomes" id="UP000580910">
    <property type="component" value="Unassembled WGS sequence"/>
</dbReference>
<dbReference type="SUPFAM" id="SSF53056">
    <property type="entry name" value="beta-carbonic anhydrase, cab"/>
    <property type="match status" value="1"/>
</dbReference>
<dbReference type="InterPro" id="IPR001765">
    <property type="entry name" value="Carbonic_anhydrase"/>
</dbReference>
<evidence type="ECO:0000256" key="7">
    <source>
        <dbReference type="PIRSR" id="PIRSR601765-1"/>
    </source>
</evidence>
<evidence type="ECO:0000256" key="4">
    <source>
        <dbReference type="ARBA" id="ARBA00022833"/>
    </source>
</evidence>
<comment type="catalytic activity">
    <reaction evidence="6">
        <text>hydrogencarbonate + H(+) = CO2 + H2O</text>
        <dbReference type="Rhea" id="RHEA:10748"/>
        <dbReference type="ChEBI" id="CHEBI:15377"/>
        <dbReference type="ChEBI" id="CHEBI:15378"/>
        <dbReference type="ChEBI" id="CHEBI:16526"/>
        <dbReference type="ChEBI" id="CHEBI:17544"/>
        <dbReference type="EC" id="4.2.1.1"/>
    </reaction>
</comment>
<dbReference type="EC" id="4.2.1.1" evidence="2"/>
<organism evidence="8 9">
    <name type="scientific">Nocardioides ginsengisegetis</name>
    <dbReference type="NCBI Taxonomy" id="661491"/>
    <lineage>
        <taxon>Bacteria</taxon>
        <taxon>Bacillati</taxon>
        <taxon>Actinomycetota</taxon>
        <taxon>Actinomycetes</taxon>
        <taxon>Propionibacteriales</taxon>
        <taxon>Nocardioidaceae</taxon>
        <taxon>Nocardioides</taxon>
    </lineage>
</organism>
<evidence type="ECO:0000256" key="1">
    <source>
        <dbReference type="ARBA" id="ARBA00006217"/>
    </source>
</evidence>
<evidence type="ECO:0000256" key="3">
    <source>
        <dbReference type="ARBA" id="ARBA00022723"/>
    </source>
</evidence>
<dbReference type="GO" id="GO:0008270">
    <property type="term" value="F:zinc ion binding"/>
    <property type="evidence" value="ECO:0007669"/>
    <property type="project" value="InterPro"/>
</dbReference>
<dbReference type="PANTHER" id="PTHR43175">
    <property type="entry name" value="CARBONIC ANHYDRASE"/>
    <property type="match status" value="1"/>
</dbReference>
<evidence type="ECO:0000256" key="5">
    <source>
        <dbReference type="ARBA" id="ARBA00024993"/>
    </source>
</evidence>
<keyword evidence="8" id="KW-0456">Lyase</keyword>
<reference evidence="8 9" key="1">
    <citation type="submission" date="2020-07" db="EMBL/GenBank/DDBJ databases">
        <title>Sequencing the genomes of 1000 actinobacteria strains.</title>
        <authorList>
            <person name="Klenk H.-P."/>
        </authorList>
    </citation>
    <scope>NUCLEOTIDE SEQUENCE [LARGE SCALE GENOMIC DNA]</scope>
    <source>
        <strain evidence="8 9">DSM 21349</strain>
    </source>
</reference>
<keyword evidence="3 7" id="KW-0479">Metal-binding</keyword>
<dbReference type="Gene3D" id="3.40.1050.10">
    <property type="entry name" value="Carbonic anhydrase"/>
    <property type="match status" value="1"/>
</dbReference>
<keyword evidence="9" id="KW-1185">Reference proteome</keyword>
<dbReference type="PANTHER" id="PTHR43175:SF3">
    <property type="entry name" value="CARBON DISULFIDE HYDROLASE"/>
    <property type="match status" value="1"/>
</dbReference>
<comment type="similarity">
    <text evidence="1">Belongs to the beta-class carbonic anhydrase family.</text>
</comment>
<keyword evidence="4 7" id="KW-0862">Zinc</keyword>
<dbReference type="SMART" id="SM00947">
    <property type="entry name" value="Pro_CA"/>
    <property type="match status" value="1"/>
</dbReference>
<evidence type="ECO:0000256" key="2">
    <source>
        <dbReference type="ARBA" id="ARBA00012925"/>
    </source>
</evidence>
<dbReference type="InterPro" id="IPR036874">
    <property type="entry name" value="Carbonic_anhydrase_sf"/>
</dbReference>
<dbReference type="GO" id="GO:0004089">
    <property type="term" value="F:carbonate dehydratase activity"/>
    <property type="evidence" value="ECO:0007669"/>
    <property type="project" value="UniProtKB-EC"/>
</dbReference>
<gene>
    <name evidence="8" type="ORF">FB382_002094</name>
</gene>
<feature type="binding site" evidence="7">
    <location>
        <position position="36"/>
    </location>
    <ligand>
        <name>Zn(2+)</name>
        <dbReference type="ChEBI" id="CHEBI:29105"/>
    </ligand>
</feature>
<dbReference type="Pfam" id="PF00484">
    <property type="entry name" value="Pro_CA"/>
    <property type="match status" value="1"/>
</dbReference>
<name>A0A7W3P9Q7_9ACTN</name>
<comment type="function">
    <text evidence="5">Catalyzes the reversible hydration of carbon dioxide to form bicarbonate.</text>
</comment>
<feature type="binding site" evidence="7">
    <location>
        <position position="92"/>
    </location>
    <ligand>
        <name>Zn(2+)</name>
        <dbReference type="ChEBI" id="CHEBI:29105"/>
    </ligand>
</feature>
<dbReference type="EMBL" id="JACGXA010000001">
    <property type="protein sequence ID" value="MBA8803803.1"/>
    <property type="molecule type" value="Genomic_DNA"/>
</dbReference>
<evidence type="ECO:0000256" key="6">
    <source>
        <dbReference type="ARBA" id="ARBA00048348"/>
    </source>
</evidence>